<evidence type="ECO:0000256" key="2">
    <source>
        <dbReference type="ARBA" id="ARBA00022723"/>
    </source>
</evidence>
<dbReference type="NCBIfam" id="TIGR02244">
    <property type="entry name" value="HAD-IG-Ncltidse"/>
    <property type="match status" value="1"/>
</dbReference>
<dbReference type="PANTHER" id="PTHR12103:SF12">
    <property type="entry name" value="FI20020P1"/>
    <property type="match status" value="1"/>
</dbReference>
<organism evidence="7 8">
    <name type="scientific">Ambispora leptoticha</name>
    <dbReference type="NCBI Taxonomy" id="144679"/>
    <lineage>
        <taxon>Eukaryota</taxon>
        <taxon>Fungi</taxon>
        <taxon>Fungi incertae sedis</taxon>
        <taxon>Mucoromycota</taxon>
        <taxon>Glomeromycotina</taxon>
        <taxon>Glomeromycetes</taxon>
        <taxon>Archaeosporales</taxon>
        <taxon>Ambisporaceae</taxon>
        <taxon>Ambispora</taxon>
    </lineage>
</organism>
<evidence type="ECO:0000256" key="5">
    <source>
        <dbReference type="PIRSR" id="PIRSR017434-1"/>
    </source>
</evidence>
<comment type="cofactor">
    <cofactor evidence="6">
        <name>Mg(2+)</name>
        <dbReference type="ChEBI" id="CHEBI:18420"/>
    </cofactor>
    <text evidence="6">Binds 1 Mg(2+) ion per subunit.</text>
</comment>
<accession>A0A9N8W0X2</accession>
<dbReference type="PANTHER" id="PTHR12103">
    <property type="entry name" value="5'-NUCLEOTIDASE DOMAIN-CONTAINING"/>
    <property type="match status" value="1"/>
</dbReference>
<dbReference type="SUPFAM" id="SSF56784">
    <property type="entry name" value="HAD-like"/>
    <property type="match status" value="1"/>
</dbReference>
<dbReference type="InterPro" id="IPR023214">
    <property type="entry name" value="HAD_sf"/>
</dbReference>
<evidence type="ECO:0000313" key="7">
    <source>
        <dbReference type="EMBL" id="CAG8469569.1"/>
    </source>
</evidence>
<dbReference type="PIRSF" id="PIRSF017434">
    <property type="entry name" value="Purine_5'-nucleotidase"/>
    <property type="match status" value="1"/>
</dbReference>
<dbReference type="Gene3D" id="3.40.50.1000">
    <property type="entry name" value="HAD superfamily/HAD-like"/>
    <property type="match status" value="1"/>
</dbReference>
<evidence type="ECO:0000313" key="8">
    <source>
        <dbReference type="Proteomes" id="UP000789508"/>
    </source>
</evidence>
<keyword evidence="8" id="KW-1185">Reference proteome</keyword>
<comment type="caution">
    <text evidence="7">The sequence shown here is derived from an EMBL/GenBank/DDBJ whole genome shotgun (WGS) entry which is preliminary data.</text>
</comment>
<keyword evidence="3" id="KW-0378">Hydrolase</keyword>
<keyword evidence="2 6" id="KW-0479">Metal-binding</keyword>
<dbReference type="GO" id="GO:0008253">
    <property type="term" value="F:5'-nucleotidase activity"/>
    <property type="evidence" value="ECO:0007669"/>
    <property type="project" value="TreeGrafter"/>
</dbReference>
<comment type="similarity">
    <text evidence="1">Belongs to the 5'(3')-deoxyribonucleotidase family.</text>
</comment>
<feature type="active site" description="Nucleophile" evidence="5">
    <location>
        <position position="108"/>
    </location>
</feature>
<name>A0A9N8W0X2_9GLOM</name>
<protein>
    <submittedName>
        <fullName evidence="7">13245_t:CDS:1</fullName>
    </submittedName>
</protein>
<evidence type="ECO:0000256" key="4">
    <source>
        <dbReference type="ARBA" id="ARBA00022842"/>
    </source>
</evidence>
<dbReference type="InterPro" id="IPR036412">
    <property type="entry name" value="HAD-like_sf"/>
</dbReference>
<evidence type="ECO:0000256" key="6">
    <source>
        <dbReference type="PIRSR" id="PIRSR017434-2"/>
    </source>
</evidence>
<sequence length="545" mass="63880">MFSGFVTRFHITGRSLLTLYNKVAYRLLSTTNTISKNIPGISFEQEVNLSNNHLNDKYFLERYDQRKQLHYARQARDAQVPLGGLVDLNDVFINNEVNLNYTKVYGFDYDYTLANYTENLSRAIYRALRYLLIKQFNYPKGLESLDFDQDFAIRGLHYDMQTGWLMKIDAFSNVQMNTIYFGREPLKDIQELHEIHKGVHISQEYLNDMYQLNDLFSIPEACLLADVIQYFNDHDVKFHPRYLVEDVRAAARIIHLGTSHDGIGGQLHHMIINHIPEFLEKAPRLVKYLEKLRTHGKKLFLLTNSSFGFVDKGLSYITGSADWRSLFDVIICSADKPRFYTTRRPFRRVSAPNWSIVDKFEKGNVYQGGNMMDFSKFTGWQGSSIMYIGDHVYSDLVSPTLQQGWRTGCVIRELSREISIRNLPTSRFSLSWLLNLESLIREAQAASIDQQHREKLQLLLNEWRSERKELRTLLKRVFNPQFGSVFRTHHNPTFFANKIRKFADLYTSNVENFNNYPLDYIFYPERAYLPHEGLVETFFDPGQRM</sequence>
<dbReference type="Pfam" id="PF05761">
    <property type="entry name" value="5_nucleotid"/>
    <property type="match status" value="1"/>
</dbReference>
<dbReference type="AlphaFoldDB" id="A0A9N8W0X2"/>
<evidence type="ECO:0000256" key="3">
    <source>
        <dbReference type="ARBA" id="ARBA00022801"/>
    </source>
</evidence>
<reference evidence="7" key="1">
    <citation type="submission" date="2021-06" db="EMBL/GenBank/DDBJ databases">
        <authorList>
            <person name="Kallberg Y."/>
            <person name="Tangrot J."/>
            <person name="Rosling A."/>
        </authorList>
    </citation>
    <scope>NUCLEOTIDE SEQUENCE</scope>
    <source>
        <strain evidence="7">FL130A</strain>
    </source>
</reference>
<dbReference type="InterPro" id="IPR016695">
    <property type="entry name" value="Pur_nucleotidase"/>
</dbReference>
<dbReference type="InterPro" id="IPR008380">
    <property type="entry name" value="HAD-SF_hydro_IG_5-nucl"/>
</dbReference>
<gene>
    <name evidence="7" type="ORF">ALEPTO_LOCUS1945</name>
</gene>
<dbReference type="Proteomes" id="UP000789508">
    <property type="component" value="Unassembled WGS sequence"/>
</dbReference>
<feature type="binding site" evidence="6">
    <location>
        <position position="108"/>
    </location>
    <ligand>
        <name>Mg(2+)</name>
        <dbReference type="ChEBI" id="CHEBI:18420"/>
    </ligand>
</feature>
<dbReference type="EMBL" id="CAJVPS010000249">
    <property type="protein sequence ID" value="CAG8469569.1"/>
    <property type="molecule type" value="Genomic_DNA"/>
</dbReference>
<feature type="active site" description="Proton donor" evidence="5">
    <location>
        <position position="110"/>
    </location>
</feature>
<feature type="binding site" evidence="6">
    <location>
        <position position="390"/>
    </location>
    <ligand>
        <name>Mg(2+)</name>
        <dbReference type="ChEBI" id="CHEBI:18420"/>
    </ligand>
</feature>
<keyword evidence="4 6" id="KW-0460">Magnesium</keyword>
<feature type="binding site" evidence="6">
    <location>
        <position position="110"/>
    </location>
    <ligand>
        <name>GMP</name>
        <dbReference type="ChEBI" id="CHEBI:58115"/>
    </ligand>
</feature>
<evidence type="ECO:0000256" key="1">
    <source>
        <dbReference type="ARBA" id="ARBA00009589"/>
    </source>
</evidence>
<dbReference type="OrthoDB" id="8062037at2759"/>
<proteinExistence type="inferred from homology"/>
<dbReference type="GO" id="GO:0046872">
    <property type="term" value="F:metal ion binding"/>
    <property type="evidence" value="ECO:0007669"/>
    <property type="project" value="UniProtKB-KW"/>
</dbReference>